<protein>
    <submittedName>
        <fullName evidence="2">Uncharacterized protein</fullName>
    </submittedName>
</protein>
<evidence type="ECO:0000256" key="1">
    <source>
        <dbReference type="SAM" id="MobiDB-lite"/>
    </source>
</evidence>
<evidence type="ECO:0000313" key="2">
    <source>
        <dbReference type="EMBL" id="CDW46070.1"/>
    </source>
</evidence>
<reference evidence="2" key="1">
    <citation type="submission" date="2014-05" db="EMBL/GenBank/DDBJ databases">
        <authorList>
            <person name="Chronopoulou M."/>
        </authorList>
    </citation>
    <scope>NUCLEOTIDE SEQUENCE</scope>
    <source>
        <tissue evidence="2">Whole organism</tissue>
    </source>
</reference>
<accession>A0A0K2V6W7</accession>
<sequence>MIFFLKRKQRRKKIRRRDERKKNPKCPSNLHEDPLIISVLGRLYKKRGMWNGL</sequence>
<proteinExistence type="predicted"/>
<name>A0A0K2V6W7_LEPSM</name>
<feature type="region of interest" description="Disordered" evidence="1">
    <location>
        <begin position="8"/>
        <end position="31"/>
    </location>
</feature>
<dbReference type="EMBL" id="HACA01028709">
    <property type="protein sequence ID" value="CDW46070.1"/>
    <property type="molecule type" value="Transcribed_RNA"/>
</dbReference>
<organism evidence="2">
    <name type="scientific">Lepeophtheirus salmonis</name>
    <name type="common">Salmon louse</name>
    <name type="synonym">Caligus salmonis</name>
    <dbReference type="NCBI Taxonomy" id="72036"/>
    <lineage>
        <taxon>Eukaryota</taxon>
        <taxon>Metazoa</taxon>
        <taxon>Ecdysozoa</taxon>
        <taxon>Arthropoda</taxon>
        <taxon>Crustacea</taxon>
        <taxon>Multicrustacea</taxon>
        <taxon>Hexanauplia</taxon>
        <taxon>Copepoda</taxon>
        <taxon>Siphonostomatoida</taxon>
        <taxon>Caligidae</taxon>
        <taxon>Lepeophtheirus</taxon>
    </lineage>
</organism>
<dbReference type="AlphaFoldDB" id="A0A0K2V6W7"/>